<dbReference type="OrthoDB" id="199913at2759"/>
<accession>A0A7T8JT34</accession>
<organism evidence="1 2">
    <name type="scientific">Caligus rogercresseyi</name>
    <name type="common">Sea louse</name>
    <dbReference type="NCBI Taxonomy" id="217165"/>
    <lineage>
        <taxon>Eukaryota</taxon>
        <taxon>Metazoa</taxon>
        <taxon>Ecdysozoa</taxon>
        <taxon>Arthropoda</taxon>
        <taxon>Crustacea</taxon>
        <taxon>Multicrustacea</taxon>
        <taxon>Hexanauplia</taxon>
        <taxon>Copepoda</taxon>
        <taxon>Siphonostomatoida</taxon>
        <taxon>Caligidae</taxon>
        <taxon>Caligus</taxon>
    </lineage>
</organism>
<dbReference type="Gene3D" id="3.40.50.1820">
    <property type="entry name" value="alpha/beta hydrolase"/>
    <property type="match status" value="1"/>
</dbReference>
<evidence type="ECO:0000313" key="2">
    <source>
        <dbReference type="Proteomes" id="UP000595437"/>
    </source>
</evidence>
<name>A0A7T8JT34_CALRO</name>
<sequence>EWNNTALRSSGFNSSHPTKIFFHGFSDFPRTLWTKAFRDHYLSNRPTNVFSVDWSLLAKSLGTPLPPRCQVCAIG</sequence>
<dbReference type="EMBL" id="CP045910">
    <property type="protein sequence ID" value="QQP31662.1"/>
    <property type="molecule type" value="Genomic_DNA"/>
</dbReference>
<evidence type="ECO:0000313" key="1">
    <source>
        <dbReference type="EMBL" id="QQP31662.1"/>
    </source>
</evidence>
<dbReference type="InterPro" id="IPR029058">
    <property type="entry name" value="AB_hydrolase_fold"/>
</dbReference>
<protein>
    <submittedName>
        <fullName evidence="1">Phospholipase A1 member A</fullName>
    </submittedName>
</protein>
<feature type="non-terminal residue" evidence="1">
    <location>
        <position position="1"/>
    </location>
</feature>
<dbReference type="SUPFAM" id="SSF53474">
    <property type="entry name" value="alpha/beta-Hydrolases"/>
    <property type="match status" value="1"/>
</dbReference>
<reference evidence="2" key="1">
    <citation type="submission" date="2021-01" db="EMBL/GenBank/DDBJ databases">
        <title>Caligus Genome Assembly.</title>
        <authorList>
            <person name="Gallardo-Escarate C."/>
        </authorList>
    </citation>
    <scope>NUCLEOTIDE SEQUENCE [LARGE SCALE GENOMIC DNA]</scope>
</reference>
<dbReference type="Proteomes" id="UP000595437">
    <property type="component" value="Chromosome 21"/>
</dbReference>
<gene>
    <name evidence="1" type="ORF">FKW44_025338</name>
</gene>
<keyword evidence="2" id="KW-1185">Reference proteome</keyword>
<dbReference type="AlphaFoldDB" id="A0A7T8JT34"/>
<proteinExistence type="predicted"/>